<dbReference type="OrthoDB" id="1921208at2759"/>
<feature type="binding site" evidence="8">
    <location>
        <position position="110"/>
    </location>
    <ligand>
        <name>oxalate</name>
        <dbReference type="ChEBI" id="CHEBI:30623"/>
    </ligand>
</feature>
<reference evidence="13 14" key="1">
    <citation type="journal article" date="2018" name="Mol. Plant">
        <title>The genome of Artemisia annua provides insight into the evolution of Asteraceae family and artemisinin biosynthesis.</title>
        <authorList>
            <person name="Shen Q."/>
            <person name="Zhang L."/>
            <person name="Liao Z."/>
            <person name="Wang S."/>
            <person name="Yan T."/>
            <person name="Shi P."/>
            <person name="Liu M."/>
            <person name="Fu X."/>
            <person name="Pan Q."/>
            <person name="Wang Y."/>
            <person name="Lv Z."/>
            <person name="Lu X."/>
            <person name="Zhang F."/>
            <person name="Jiang W."/>
            <person name="Ma Y."/>
            <person name="Chen M."/>
            <person name="Hao X."/>
            <person name="Li L."/>
            <person name="Tang Y."/>
            <person name="Lv G."/>
            <person name="Zhou Y."/>
            <person name="Sun X."/>
            <person name="Brodelius P.E."/>
            <person name="Rose J.K.C."/>
            <person name="Tang K."/>
        </authorList>
    </citation>
    <scope>NUCLEOTIDE SEQUENCE [LARGE SCALE GENOMIC DNA]</scope>
    <source>
        <strain evidence="14">cv. Huhao1</strain>
        <tissue evidence="13">Leaf</tissue>
    </source>
</reference>
<evidence type="ECO:0000256" key="1">
    <source>
        <dbReference type="ARBA" id="ARBA00004271"/>
    </source>
</evidence>
<keyword evidence="3 11" id="KW-0052">Apoplast</keyword>
<comment type="subcellular location">
    <subcellularLocation>
        <location evidence="1 11">Secreted</location>
        <location evidence="1 11">Extracellular space</location>
        <location evidence="1 11">Apoplast</location>
    </subcellularLocation>
</comment>
<dbReference type="STRING" id="35608.A0A2U1P6M4"/>
<keyword evidence="6 10" id="KW-1015">Disulfide bond</keyword>
<evidence type="ECO:0000256" key="4">
    <source>
        <dbReference type="ARBA" id="ARBA00022525"/>
    </source>
</evidence>
<evidence type="ECO:0000256" key="6">
    <source>
        <dbReference type="ARBA" id="ARBA00023157"/>
    </source>
</evidence>
<dbReference type="InterPro" id="IPR014710">
    <property type="entry name" value="RmlC-like_jellyroll"/>
</dbReference>
<dbReference type="GO" id="GO:0030145">
    <property type="term" value="F:manganese ion binding"/>
    <property type="evidence" value="ECO:0007669"/>
    <property type="project" value="UniProtKB-UniRule"/>
</dbReference>
<sequence length="216" mass="23528">MTPPFLLVGLLLATCSLIVMASDPSPLQDFCVAALNSTVLVNGFPCKDPKTVTADDFFSERLRNMGNTTNAFGFNVTLLNVNQLPGLNTLGIALARVDYAPWGLNPPHYHPRATEVITVMEGSLLVGFITSNPDNKLFTKRLEKGDVFIFPRTLIHFQQNVGNCYAAVLSSLSSQNPGAVTIGRAIFGSNPDIPDYILAKAFQVDKQVIDELQSHF</sequence>
<feature type="domain" description="Cupin type-1" evidence="12">
    <location>
        <begin position="60"/>
        <end position="210"/>
    </location>
</feature>
<keyword evidence="14" id="KW-1185">Reference proteome</keyword>
<organism evidence="13 14">
    <name type="scientific">Artemisia annua</name>
    <name type="common">Sweet wormwood</name>
    <dbReference type="NCBI Taxonomy" id="35608"/>
    <lineage>
        <taxon>Eukaryota</taxon>
        <taxon>Viridiplantae</taxon>
        <taxon>Streptophyta</taxon>
        <taxon>Embryophyta</taxon>
        <taxon>Tracheophyta</taxon>
        <taxon>Spermatophyta</taxon>
        <taxon>Magnoliopsida</taxon>
        <taxon>eudicotyledons</taxon>
        <taxon>Gunneridae</taxon>
        <taxon>Pentapetalae</taxon>
        <taxon>asterids</taxon>
        <taxon>campanulids</taxon>
        <taxon>Asterales</taxon>
        <taxon>Asteraceae</taxon>
        <taxon>Asteroideae</taxon>
        <taxon>Anthemideae</taxon>
        <taxon>Artemisiinae</taxon>
        <taxon>Artemisia</taxon>
    </lineage>
</organism>
<dbReference type="EMBL" id="PKPP01001594">
    <property type="protein sequence ID" value="PWA81408.1"/>
    <property type="molecule type" value="Genomic_DNA"/>
</dbReference>
<dbReference type="SMART" id="SM00835">
    <property type="entry name" value="Cupin_1"/>
    <property type="match status" value="1"/>
</dbReference>
<evidence type="ECO:0000256" key="10">
    <source>
        <dbReference type="PIRSR" id="PIRSR601929-3"/>
    </source>
</evidence>
<dbReference type="Gene3D" id="2.60.120.10">
    <property type="entry name" value="Jelly Rolls"/>
    <property type="match status" value="1"/>
</dbReference>
<dbReference type="PROSITE" id="PS00725">
    <property type="entry name" value="GERMIN"/>
    <property type="match status" value="1"/>
</dbReference>
<comment type="caution">
    <text evidence="13">The sequence shown here is derived from an EMBL/GenBank/DDBJ whole genome shotgun (WGS) entry which is preliminary data.</text>
</comment>
<evidence type="ECO:0000256" key="11">
    <source>
        <dbReference type="RuleBase" id="RU366015"/>
    </source>
</evidence>
<feature type="binding site" evidence="8">
    <location>
        <position position="115"/>
    </location>
    <ligand>
        <name>oxalate</name>
        <dbReference type="ChEBI" id="CHEBI:30623"/>
    </ligand>
</feature>
<dbReference type="Proteomes" id="UP000245207">
    <property type="component" value="Unassembled WGS sequence"/>
</dbReference>
<feature type="binding site" evidence="9">
    <location>
        <position position="110"/>
    </location>
    <ligand>
        <name>Mn(2+)</name>
        <dbReference type="ChEBI" id="CHEBI:29035"/>
    </ligand>
</feature>
<evidence type="ECO:0000313" key="13">
    <source>
        <dbReference type="EMBL" id="PWA81408.1"/>
    </source>
</evidence>
<comment type="similarity">
    <text evidence="2 11">Belongs to the germin family.</text>
</comment>
<evidence type="ECO:0000256" key="9">
    <source>
        <dbReference type="PIRSR" id="PIRSR601929-2"/>
    </source>
</evidence>
<evidence type="ECO:0000256" key="2">
    <source>
        <dbReference type="ARBA" id="ARBA00007456"/>
    </source>
</evidence>
<dbReference type="CDD" id="cd02241">
    <property type="entry name" value="cupin_OxOx"/>
    <property type="match status" value="1"/>
</dbReference>
<gene>
    <name evidence="13" type="ORF">CTI12_AA043810</name>
</gene>
<evidence type="ECO:0000256" key="8">
    <source>
        <dbReference type="PIRSR" id="PIRSR601929-1"/>
    </source>
</evidence>
<evidence type="ECO:0000259" key="12">
    <source>
        <dbReference type="SMART" id="SM00835"/>
    </source>
</evidence>
<proteinExistence type="inferred from homology"/>
<feature type="disulfide bond" evidence="10">
    <location>
        <begin position="31"/>
        <end position="46"/>
    </location>
</feature>
<dbReference type="FunFam" id="2.60.120.10:FF:000005">
    <property type="entry name" value="Germin-like protein subfamily 1 member 8"/>
    <property type="match status" value="1"/>
</dbReference>
<keyword evidence="4 11" id="KW-0964">Secreted</keyword>
<feature type="chain" id="PRO_5019617126" description="Germin-like protein" evidence="11">
    <location>
        <begin position="22"/>
        <end position="216"/>
    </location>
</feature>
<dbReference type="PANTHER" id="PTHR31238">
    <property type="entry name" value="GERMIN-LIKE PROTEIN SUBFAMILY 3 MEMBER 3"/>
    <property type="match status" value="1"/>
</dbReference>
<keyword evidence="11" id="KW-0732">Signal</keyword>
<protein>
    <recommendedName>
        <fullName evidence="11">Germin-like protein</fullName>
    </recommendedName>
</protein>
<dbReference type="InterPro" id="IPR011051">
    <property type="entry name" value="RmlC_Cupin_sf"/>
</dbReference>
<feature type="binding site" evidence="8">
    <location>
        <position position="105"/>
    </location>
    <ligand>
        <name>oxalate</name>
        <dbReference type="ChEBI" id="CHEBI:30623"/>
    </ligand>
</feature>
<dbReference type="SUPFAM" id="SSF51182">
    <property type="entry name" value="RmlC-like cupins"/>
    <property type="match status" value="1"/>
</dbReference>
<feature type="binding site" evidence="9">
    <location>
        <position position="156"/>
    </location>
    <ligand>
        <name>Mn(2+)</name>
        <dbReference type="ChEBI" id="CHEBI:29035"/>
    </ligand>
</feature>
<feature type="signal peptide" evidence="11">
    <location>
        <begin position="1"/>
        <end position="21"/>
    </location>
</feature>
<dbReference type="InterPro" id="IPR006045">
    <property type="entry name" value="Cupin_1"/>
</dbReference>
<name>A0A2U1P6M4_ARTAN</name>
<dbReference type="InterPro" id="IPR001929">
    <property type="entry name" value="Germin"/>
</dbReference>
<feature type="binding site" evidence="9">
    <location>
        <position position="108"/>
    </location>
    <ligand>
        <name>Mn(2+)</name>
        <dbReference type="ChEBI" id="CHEBI:29035"/>
    </ligand>
</feature>
<dbReference type="GO" id="GO:0048046">
    <property type="term" value="C:apoplast"/>
    <property type="evidence" value="ECO:0007669"/>
    <property type="project" value="UniProtKB-SubCell"/>
</dbReference>
<evidence type="ECO:0000256" key="7">
    <source>
        <dbReference type="ARBA" id="ARBA00023211"/>
    </source>
</evidence>
<dbReference type="AlphaFoldDB" id="A0A2U1P6M4"/>
<dbReference type="Pfam" id="PF00190">
    <property type="entry name" value="Cupin_1"/>
    <property type="match status" value="1"/>
</dbReference>
<evidence type="ECO:0000256" key="5">
    <source>
        <dbReference type="ARBA" id="ARBA00022723"/>
    </source>
</evidence>
<feature type="binding site" evidence="9">
    <location>
        <position position="115"/>
    </location>
    <ligand>
        <name>Mn(2+)</name>
        <dbReference type="ChEBI" id="CHEBI:29035"/>
    </ligand>
</feature>
<keyword evidence="5 8" id="KW-0479">Metal-binding</keyword>
<dbReference type="InterPro" id="IPR019780">
    <property type="entry name" value="Germin_Mn-BS"/>
</dbReference>
<evidence type="ECO:0000313" key="14">
    <source>
        <dbReference type="Proteomes" id="UP000245207"/>
    </source>
</evidence>
<evidence type="ECO:0000256" key="3">
    <source>
        <dbReference type="ARBA" id="ARBA00022523"/>
    </source>
</evidence>
<accession>A0A2U1P6M4</accession>
<keyword evidence="7 8" id="KW-0464">Manganese</keyword>
<dbReference type="PRINTS" id="PR00325">
    <property type="entry name" value="GERMIN"/>
</dbReference>